<accession>A0ABM7VCV8</accession>
<dbReference type="EMBL" id="AP025292">
    <property type="protein sequence ID" value="BDC98765.1"/>
    <property type="molecule type" value="Genomic_DNA"/>
</dbReference>
<proteinExistence type="predicted"/>
<sequence>MKNTPLMLALGFALISCNPTEQHQQNKKEQPQQQQALVSKLDPAHYGDFVLKDAYEQRKSGADWLAITISKVNERQVEVKVRSRADKKKPTCTLDRLGQIESPDVVRVRIDDKSALLKFSGQQLQVLPASDDDAGILQYVCSGGGSLAGTYEQVKSLDAATLDARQFVRNFFNAGTGIEMAQEGQKLSVALYGEKRNETLQFPVEGTVYNMESENLSGDGSLAIMVYSMGEKQAVKGFLITPDAQVETIGIPRPENFADAYPNFHGHDEYALVENTLIHRYQQYQDGKANGTMTQVQYKLKTTDGQWRFVKDKMVSYPL</sequence>
<gene>
    <name evidence="1" type="ORF">PEPS_10460</name>
</gene>
<protein>
    <submittedName>
        <fullName evidence="1">Uncharacterized protein</fullName>
    </submittedName>
</protein>
<evidence type="ECO:0000313" key="2">
    <source>
        <dbReference type="Proteomes" id="UP001354989"/>
    </source>
</evidence>
<dbReference type="PROSITE" id="PS51257">
    <property type="entry name" value="PROKAR_LIPOPROTEIN"/>
    <property type="match status" value="1"/>
</dbReference>
<dbReference type="RefSeq" id="WP_338397860.1">
    <property type="nucleotide sequence ID" value="NZ_AP025292.1"/>
</dbReference>
<reference evidence="1 2" key="1">
    <citation type="submission" date="2021-12" db="EMBL/GenBank/DDBJ databases">
        <title>Genome sequencing of bacteria with rrn-lacking chromosome and rrn-plasmid.</title>
        <authorList>
            <person name="Anda M."/>
            <person name="Iwasaki W."/>
        </authorList>
    </citation>
    <scope>NUCLEOTIDE SEQUENCE [LARGE SCALE GENOMIC DNA]</scope>
    <source>
        <strain evidence="1 2">NBRC 101262</strain>
    </source>
</reference>
<name>A0ABM7VCV8_9BACT</name>
<evidence type="ECO:0000313" key="1">
    <source>
        <dbReference type="EMBL" id="BDC98765.1"/>
    </source>
</evidence>
<organism evidence="1 2">
    <name type="scientific">Persicobacter psychrovividus</name>
    <dbReference type="NCBI Taxonomy" id="387638"/>
    <lineage>
        <taxon>Bacteria</taxon>
        <taxon>Pseudomonadati</taxon>
        <taxon>Bacteroidota</taxon>
        <taxon>Cytophagia</taxon>
        <taxon>Cytophagales</taxon>
        <taxon>Persicobacteraceae</taxon>
        <taxon>Persicobacter</taxon>
    </lineage>
</organism>
<dbReference type="Proteomes" id="UP001354989">
    <property type="component" value="Chromosome"/>
</dbReference>
<keyword evidence="2" id="KW-1185">Reference proteome</keyword>